<evidence type="ECO:0000256" key="5">
    <source>
        <dbReference type="SAM" id="MobiDB-lite"/>
    </source>
</evidence>
<feature type="compositionally biased region" description="Acidic residues" evidence="5">
    <location>
        <begin position="542"/>
        <end position="555"/>
    </location>
</feature>
<reference evidence="8" key="1">
    <citation type="submission" date="2019-04" db="EMBL/GenBank/DDBJ databases">
        <title>Evolution of Biomass-Degrading Anaerobic Consortia Revealed by Metagenomics.</title>
        <authorList>
            <person name="Peng X."/>
        </authorList>
    </citation>
    <scope>NUCLEOTIDE SEQUENCE</scope>
    <source>
        <strain evidence="8">SIG240</strain>
    </source>
</reference>
<feature type="domain" description="O-antigen ligase-related" evidence="7">
    <location>
        <begin position="216"/>
        <end position="352"/>
    </location>
</feature>
<proteinExistence type="predicted"/>
<comment type="subcellular location">
    <subcellularLocation>
        <location evidence="1">Membrane</location>
        <topology evidence="1">Multi-pass membrane protein</topology>
    </subcellularLocation>
</comment>
<feature type="compositionally biased region" description="Basic and acidic residues" evidence="5">
    <location>
        <begin position="556"/>
        <end position="568"/>
    </location>
</feature>
<dbReference type="AlphaFoldDB" id="A0A927WUG2"/>
<dbReference type="Pfam" id="PF04932">
    <property type="entry name" value="Wzy_C"/>
    <property type="match status" value="1"/>
</dbReference>
<evidence type="ECO:0000313" key="9">
    <source>
        <dbReference type="Proteomes" id="UP000761380"/>
    </source>
</evidence>
<dbReference type="GO" id="GO:0016020">
    <property type="term" value="C:membrane"/>
    <property type="evidence" value="ECO:0007669"/>
    <property type="project" value="UniProtKB-SubCell"/>
</dbReference>
<keyword evidence="2 6" id="KW-0812">Transmembrane</keyword>
<feature type="transmembrane region" description="Helical" evidence="6">
    <location>
        <begin position="185"/>
        <end position="204"/>
    </location>
</feature>
<feature type="region of interest" description="Disordered" evidence="5">
    <location>
        <begin position="495"/>
        <end position="603"/>
    </location>
</feature>
<feature type="transmembrane region" description="Helical" evidence="6">
    <location>
        <begin position="249"/>
        <end position="269"/>
    </location>
</feature>
<sequence>MSEMDSPEMQMVKQRRRAAAKAKWRERYKKWSWQFVLAEAFLLPLLPSAATAALLIASVLTVLRFRTDAEFKFRQLPFDVPAALFILLSALSIMVSPDKGFSFYNWYNLVGVYVLTYFVVGQNLRSVQQVKELLVVTAMAAILVVLYGFYQFIFGIDISAMKWVDGDAFPELRKRVFSTWENPNILAGYLDVIICLVFGLFVKADSQKKKLVLGVMLAAGAACLAMTYARGACLVIAVIFAVYGMFKDWRVLLACVAVAVGLLVVDPVLYERLSSVFTKVDTSSEMRLAFWESTVAMIQDHPFLGIGWGAYWMVYPEYDFYLQGADIRIVHAHNWYLNYAAEIGIPGMLSFVWLFFGSLFLTLQQKFLPPKPVTAAPTPFDYNEEAAADVELKKVADSVQTEAERPEVPLWQDFCHWTDWHLLGGTALGLGLALISVALNGFTDDLLFNIPSSMLLWMLFAFIAAVAELNQSEEETPELTAEVPASLLSEIAADDKAEETVQETETKPEAEVVADTDAADEEQQDVQPAAETGAETKPEQPAEVETEDKETEPDVTEDKAETEEKVEPQGEPEQVEEDKPQAEENIEEAGKDEKSDNHIKGDH</sequence>
<feature type="transmembrane region" description="Helical" evidence="6">
    <location>
        <begin position="101"/>
        <end position="121"/>
    </location>
</feature>
<evidence type="ECO:0000259" key="7">
    <source>
        <dbReference type="Pfam" id="PF04932"/>
    </source>
</evidence>
<feature type="compositionally biased region" description="Basic and acidic residues" evidence="5">
    <location>
        <begin position="577"/>
        <end position="603"/>
    </location>
</feature>
<accession>A0A927WUG2</accession>
<evidence type="ECO:0000256" key="4">
    <source>
        <dbReference type="ARBA" id="ARBA00023136"/>
    </source>
</evidence>
<feature type="compositionally biased region" description="Acidic residues" evidence="5">
    <location>
        <begin position="512"/>
        <end position="524"/>
    </location>
</feature>
<feature type="compositionally biased region" description="Basic and acidic residues" evidence="5">
    <location>
        <begin position="495"/>
        <end position="510"/>
    </location>
</feature>
<comment type="caution">
    <text evidence="8">The sequence shown here is derived from an EMBL/GenBank/DDBJ whole genome shotgun (WGS) entry which is preliminary data.</text>
</comment>
<dbReference type="InterPro" id="IPR051533">
    <property type="entry name" value="WaaL-like"/>
</dbReference>
<gene>
    <name evidence="8" type="ORF">E7201_10825</name>
</gene>
<keyword evidence="3 6" id="KW-1133">Transmembrane helix</keyword>
<name>A0A927WUG2_SELRU</name>
<feature type="transmembrane region" description="Helical" evidence="6">
    <location>
        <begin position="343"/>
        <end position="363"/>
    </location>
</feature>
<protein>
    <submittedName>
        <fullName evidence="8">Polymerase</fullName>
    </submittedName>
</protein>
<evidence type="ECO:0000256" key="6">
    <source>
        <dbReference type="SAM" id="Phobius"/>
    </source>
</evidence>
<evidence type="ECO:0000313" key="8">
    <source>
        <dbReference type="EMBL" id="MBE6093634.1"/>
    </source>
</evidence>
<dbReference type="InterPro" id="IPR007016">
    <property type="entry name" value="O-antigen_ligase-rel_domated"/>
</dbReference>
<evidence type="ECO:0000256" key="3">
    <source>
        <dbReference type="ARBA" id="ARBA00022989"/>
    </source>
</evidence>
<dbReference type="Proteomes" id="UP000761380">
    <property type="component" value="Unassembled WGS sequence"/>
</dbReference>
<feature type="transmembrane region" description="Helical" evidence="6">
    <location>
        <begin position="446"/>
        <end position="467"/>
    </location>
</feature>
<keyword evidence="4 6" id="KW-0472">Membrane</keyword>
<feature type="transmembrane region" description="Helical" evidence="6">
    <location>
        <begin position="41"/>
        <end position="64"/>
    </location>
</feature>
<dbReference type="PANTHER" id="PTHR37422:SF13">
    <property type="entry name" value="LIPOPOLYSACCHARIDE BIOSYNTHESIS PROTEIN PA4999-RELATED"/>
    <property type="match status" value="1"/>
</dbReference>
<dbReference type="EMBL" id="SVBY01000112">
    <property type="protein sequence ID" value="MBE6093634.1"/>
    <property type="molecule type" value="Genomic_DNA"/>
</dbReference>
<feature type="transmembrane region" description="Helical" evidence="6">
    <location>
        <begin position="211"/>
        <end position="243"/>
    </location>
</feature>
<evidence type="ECO:0000256" key="2">
    <source>
        <dbReference type="ARBA" id="ARBA00022692"/>
    </source>
</evidence>
<evidence type="ECO:0000256" key="1">
    <source>
        <dbReference type="ARBA" id="ARBA00004141"/>
    </source>
</evidence>
<dbReference type="PANTHER" id="PTHR37422">
    <property type="entry name" value="TEICHURONIC ACID BIOSYNTHESIS PROTEIN TUAE"/>
    <property type="match status" value="1"/>
</dbReference>
<feature type="transmembrane region" description="Helical" evidence="6">
    <location>
        <begin position="133"/>
        <end position="153"/>
    </location>
</feature>
<feature type="transmembrane region" description="Helical" evidence="6">
    <location>
        <begin position="76"/>
        <end position="95"/>
    </location>
</feature>
<organism evidence="8 9">
    <name type="scientific">Selenomonas ruminantium</name>
    <dbReference type="NCBI Taxonomy" id="971"/>
    <lineage>
        <taxon>Bacteria</taxon>
        <taxon>Bacillati</taxon>
        <taxon>Bacillota</taxon>
        <taxon>Negativicutes</taxon>
        <taxon>Selenomonadales</taxon>
        <taxon>Selenomonadaceae</taxon>
        <taxon>Selenomonas</taxon>
    </lineage>
</organism>
<feature type="transmembrane region" description="Helical" evidence="6">
    <location>
        <begin position="420"/>
        <end position="439"/>
    </location>
</feature>